<feature type="domain" description="RCK C-terminal" evidence="8">
    <location>
        <begin position="363"/>
        <end position="444"/>
    </location>
</feature>
<dbReference type="Pfam" id="PF02254">
    <property type="entry name" value="TrkA_N"/>
    <property type="match status" value="2"/>
</dbReference>
<dbReference type="GeneID" id="14207360"/>
<dbReference type="Gene3D" id="3.40.50.720">
    <property type="entry name" value="NAD(P)-binding Rossmann-like Domain"/>
    <property type="match status" value="2"/>
</dbReference>
<evidence type="ECO:0000313" key="10">
    <source>
        <dbReference type="Proteomes" id="UP000182829"/>
    </source>
</evidence>
<evidence type="ECO:0000256" key="6">
    <source>
        <dbReference type="ARBA" id="ARBA00023065"/>
    </source>
</evidence>
<dbReference type="InterPro" id="IPR006036">
    <property type="entry name" value="K_uptake_TrkA"/>
</dbReference>
<dbReference type="InterPro" id="IPR036721">
    <property type="entry name" value="RCK_C_sf"/>
</dbReference>
<feature type="domain" description="RCK N-terminal" evidence="7">
    <location>
        <begin position="226"/>
        <end position="343"/>
    </location>
</feature>
<accession>A0A1I3QQ46</accession>
<dbReference type="AlphaFoldDB" id="A0A1I3QQ46"/>
<reference evidence="9 10" key="1">
    <citation type="submission" date="2016-10" db="EMBL/GenBank/DDBJ databases">
        <authorList>
            <person name="de Groot N.N."/>
        </authorList>
    </citation>
    <scope>NUCLEOTIDE SEQUENCE [LARGE SCALE GENOMIC DNA]</scope>
    <source>
        <strain evidence="9 10">SP2</strain>
    </source>
</reference>
<dbReference type="InterPro" id="IPR006037">
    <property type="entry name" value="RCK_C"/>
</dbReference>
<dbReference type="OMA" id="IMICPEL"/>
<dbReference type="NCBIfam" id="NF007039">
    <property type="entry name" value="PRK09496.3-2"/>
    <property type="match status" value="1"/>
</dbReference>
<keyword evidence="2" id="KW-0813">Transport</keyword>
<evidence type="ECO:0000313" key="9">
    <source>
        <dbReference type="EMBL" id="SFJ36254.1"/>
    </source>
</evidence>
<name>A0A1I3QQ46_9EURY</name>
<dbReference type="PANTHER" id="PTHR43833:SF5">
    <property type="entry name" value="TRK SYSTEM POTASSIUM UPTAKE PROTEIN TRKA"/>
    <property type="match status" value="1"/>
</dbReference>
<dbReference type="GO" id="GO:0005886">
    <property type="term" value="C:plasma membrane"/>
    <property type="evidence" value="ECO:0007669"/>
    <property type="project" value="InterPro"/>
</dbReference>
<evidence type="ECO:0000259" key="7">
    <source>
        <dbReference type="PROSITE" id="PS51201"/>
    </source>
</evidence>
<dbReference type="PROSITE" id="PS51202">
    <property type="entry name" value="RCK_C"/>
    <property type="match status" value="2"/>
</dbReference>
<dbReference type="PANTHER" id="PTHR43833">
    <property type="entry name" value="POTASSIUM CHANNEL PROTEIN 2-RELATED-RELATED"/>
    <property type="match status" value="1"/>
</dbReference>
<dbReference type="SUPFAM" id="SSF116726">
    <property type="entry name" value="TrkA C-terminal domain-like"/>
    <property type="match status" value="2"/>
</dbReference>
<dbReference type="GO" id="GO:0015079">
    <property type="term" value="F:potassium ion transmembrane transporter activity"/>
    <property type="evidence" value="ECO:0007669"/>
    <property type="project" value="InterPro"/>
</dbReference>
<gene>
    <name evidence="9" type="ORF">SAMN05443661_12428</name>
</gene>
<dbReference type="RefSeq" id="WP_005580003.1">
    <property type="nucleotide sequence ID" value="NZ_FORO01000024.1"/>
</dbReference>
<evidence type="ECO:0000256" key="1">
    <source>
        <dbReference type="ARBA" id="ARBA00003660"/>
    </source>
</evidence>
<organism evidence="9 10">
    <name type="scientific">Natronobacterium gregoryi</name>
    <dbReference type="NCBI Taxonomy" id="44930"/>
    <lineage>
        <taxon>Archaea</taxon>
        <taxon>Methanobacteriati</taxon>
        <taxon>Methanobacteriota</taxon>
        <taxon>Stenosarchaea group</taxon>
        <taxon>Halobacteria</taxon>
        <taxon>Halobacteriales</taxon>
        <taxon>Natrialbaceae</taxon>
        <taxon>Natronobacterium</taxon>
    </lineage>
</organism>
<dbReference type="SUPFAM" id="SSF51735">
    <property type="entry name" value="NAD(P)-binding Rossmann-fold domains"/>
    <property type="match status" value="2"/>
</dbReference>
<evidence type="ECO:0000256" key="4">
    <source>
        <dbReference type="ARBA" id="ARBA00022958"/>
    </source>
</evidence>
<protein>
    <submittedName>
        <fullName evidence="9">Trk system potassium uptake protein TrkA</fullName>
    </submittedName>
</protein>
<evidence type="ECO:0000256" key="5">
    <source>
        <dbReference type="ARBA" id="ARBA00023027"/>
    </source>
</evidence>
<feature type="domain" description="RCK N-terminal" evidence="7">
    <location>
        <begin position="1"/>
        <end position="119"/>
    </location>
</feature>
<dbReference type="PRINTS" id="PR00335">
    <property type="entry name" value="KUPTAKETRKA"/>
</dbReference>
<comment type="function">
    <text evidence="1">Part of a potassium transport system.</text>
</comment>
<keyword evidence="3" id="KW-0633">Potassium transport</keyword>
<dbReference type="NCBIfam" id="NF007034">
    <property type="entry name" value="PRK09496.2-1"/>
    <property type="match status" value="1"/>
</dbReference>
<feature type="domain" description="RCK C-terminal" evidence="8">
    <location>
        <begin position="139"/>
        <end position="220"/>
    </location>
</feature>
<dbReference type="InterPro" id="IPR003148">
    <property type="entry name" value="RCK_N"/>
</dbReference>
<evidence type="ECO:0000256" key="2">
    <source>
        <dbReference type="ARBA" id="ARBA00022448"/>
    </source>
</evidence>
<keyword evidence="5" id="KW-0520">NAD</keyword>
<dbReference type="PROSITE" id="PS51201">
    <property type="entry name" value="RCK_N"/>
    <property type="match status" value="2"/>
</dbReference>
<dbReference type="EMBL" id="FORO01000024">
    <property type="protein sequence ID" value="SFJ36254.1"/>
    <property type="molecule type" value="Genomic_DNA"/>
</dbReference>
<dbReference type="Gene3D" id="3.30.70.1450">
    <property type="entry name" value="Regulator of K+ conductance, C-terminal domain"/>
    <property type="match status" value="2"/>
</dbReference>
<dbReference type="InterPro" id="IPR050721">
    <property type="entry name" value="Trk_Ktr_HKT_K-transport"/>
</dbReference>
<keyword evidence="4" id="KW-0630">Potassium</keyword>
<dbReference type="InterPro" id="IPR036291">
    <property type="entry name" value="NAD(P)-bd_dom_sf"/>
</dbReference>
<keyword evidence="6" id="KW-0406">Ion transport</keyword>
<proteinExistence type="predicted"/>
<dbReference type="OrthoDB" id="27588at2157"/>
<evidence type="ECO:0000259" key="8">
    <source>
        <dbReference type="PROSITE" id="PS51202"/>
    </source>
</evidence>
<dbReference type="Proteomes" id="UP000182829">
    <property type="component" value="Unassembled WGS sequence"/>
</dbReference>
<dbReference type="Pfam" id="PF02080">
    <property type="entry name" value="TrkA_C"/>
    <property type="match status" value="2"/>
</dbReference>
<dbReference type="NCBIfam" id="NF007031">
    <property type="entry name" value="PRK09496.1-2"/>
    <property type="match status" value="1"/>
</dbReference>
<sequence>MRVVIVGAGEVGRAIARNLEDAHDVVVIDRDRELVEELTYSLDVLAICGDGTELGTLEQADIAKADLVIACTNDDEVNVVTCGAAKAASDAFTIARVRRRTLLETWEGSEGALGVDFMVCTDLLTARAIVRISGLPATQDVDTFVGGLVRMAEFEIRADSPIVDTPISEADRYDSLTFAGVFRGEEMIVATGDTVLEAGDRVVVIGSSDSVADFADDVVERTADDGDEVVVVGASEIGFQAAREFEEHGYRPRLIEQNHERAREVAEALPETLVMESDATDTEFLDREHVGEADVVVAALDGDEKNLLVSLLAHRLGVDRTVAVIENLEYAELFETVGIDVAINPREETAEEIVRFTRASQTEKVAMLEHDRAEVIEFEVHADSVLAETPIVDATETLPDGVVIGAISRGGELITPRGETVVRPGDHVVVFVDAAVLEEVLDLI</sequence>
<evidence type="ECO:0000256" key="3">
    <source>
        <dbReference type="ARBA" id="ARBA00022538"/>
    </source>
</evidence>